<name>A0AAV7IYM9_COTGL</name>
<dbReference type="EMBL" id="JAHXZJ010000007">
    <property type="protein sequence ID" value="KAH0562839.1"/>
    <property type="molecule type" value="Genomic_DNA"/>
</dbReference>
<protein>
    <submittedName>
        <fullName evidence="1">Uncharacterized protein</fullName>
    </submittedName>
</protein>
<reference evidence="1 2" key="1">
    <citation type="journal article" date="2021" name="J. Hered.">
        <title>A chromosome-level genome assembly of the parasitoid wasp, Cotesia glomerata (Hymenoptera: Braconidae).</title>
        <authorList>
            <person name="Pinto B.J."/>
            <person name="Weis J.J."/>
            <person name="Gamble T."/>
            <person name="Ode P.J."/>
            <person name="Paul R."/>
            <person name="Zaspel J.M."/>
        </authorList>
    </citation>
    <scope>NUCLEOTIDE SEQUENCE [LARGE SCALE GENOMIC DNA]</scope>
    <source>
        <strain evidence="1">CgM1</strain>
    </source>
</reference>
<dbReference type="Proteomes" id="UP000826195">
    <property type="component" value="Unassembled WGS sequence"/>
</dbReference>
<organism evidence="1 2">
    <name type="scientific">Cotesia glomerata</name>
    <name type="common">Lepidopteran parasitic wasp</name>
    <name type="synonym">Apanteles glomeratus</name>
    <dbReference type="NCBI Taxonomy" id="32391"/>
    <lineage>
        <taxon>Eukaryota</taxon>
        <taxon>Metazoa</taxon>
        <taxon>Ecdysozoa</taxon>
        <taxon>Arthropoda</taxon>
        <taxon>Hexapoda</taxon>
        <taxon>Insecta</taxon>
        <taxon>Pterygota</taxon>
        <taxon>Neoptera</taxon>
        <taxon>Endopterygota</taxon>
        <taxon>Hymenoptera</taxon>
        <taxon>Apocrita</taxon>
        <taxon>Ichneumonoidea</taxon>
        <taxon>Braconidae</taxon>
        <taxon>Microgastrinae</taxon>
        <taxon>Cotesia</taxon>
    </lineage>
</organism>
<sequence>MSAIPEDFENSFINTTLPVVNVSCGHIRKQNAKFDDLITKLVAFLKANTTNHNSFDVNVTTLKTFAESIFSEPKTRQEFIHTFNVLIQYYPTTWSKYVVTKLNYPDVAVQSIWADIKSELVKSIAICISEMSENLQYIIHRQQYIPVKLLKWIYCHLFPDFPKSEVILSLMCEIKVETIVKINTSYIQHPVNRQLEIRNEGLNIADAGSQNGPKDVPEQSLLPAIELPPQHFSTGQESALSETLLSDNERQTDLRSVVLSRSFAFKKDSSGRLGILQMVRMPYQKKSSLKTSLTSRRLQHSIVLNCCCGKKVTCSKDQHNEILFLISKQEATASTIN</sequence>
<dbReference type="AlphaFoldDB" id="A0AAV7IYM9"/>
<keyword evidence="2" id="KW-1185">Reference proteome</keyword>
<evidence type="ECO:0000313" key="1">
    <source>
        <dbReference type="EMBL" id="KAH0562839.1"/>
    </source>
</evidence>
<accession>A0AAV7IYM9</accession>
<gene>
    <name evidence="1" type="ORF">KQX54_001175</name>
</gene>
<proteinExistence type="predicted"/>
<evidence type="ECO:0000313" key="2">
    <source>
        <dbReference type="Proteomes" id="UP000826195"/>
    </source>
</evidence>
<comment type="caution">
    <text evidence="1">The sequence shown here is derived from an EMBL/GenBank/DDBJ whole genome shotgun (WGS) entry which is preliminary data.</text>
</comment>